<evidence type="ECO:0000256" key="1">
    <source>
        <dbReference type="SAM" id="MobiDB-lite"/>
    </source>
</evidence>
<name>A0A0A1UHB5_ENTIV</name>
<dbReference type="RefSeq" id="XP_004261803.1">
    <property type="nucleotide sequence ID" value="XM_004261755.1"/>
</dbReference>
<accession>A0A0A1UHB5</accession>
<organism evidence="2 3">
    <name type="scientific">Entamoeba invadens IP1</name>
    <dbReference type="NCBI Taxonomy" id="370355"/>
    <lineage>
        <taxon>Eukaryota</taxon>
        <taxon>Amoebozoa</taxon>
        <taxon>Evosea</taxon>
        <taxon>Archamoebae</taxon>
        <taxon>Mastigamoebida</taxon>
        <taxon>Entamoebidae</taxon>
        <taxon>Entamoeba</taxon>
    </lineage>
</organism>
<keyword evidence="3" id="KW-1185">Reference proteome</keyword>
<dbReference type="AlphaFoldDB" id="A0A0A1UHB5"/>
<dbReference type="GeneID" id="14893822"/>
<feature type="region of interest" description="Disordered" evidence="1">
    <location>
        <begin position="62"/>
        <end position="81"/>
    </location>
</feature>
<proteinExistence type="predicted"/>
<feature type="compositionally biased region" description="Polar residues" evidence="1">
    <location>
        <begin position="70"/>
        <end position="81"/>
    </location>
</feature>
<feature type="non-terminal residue" evidence="2">
    <location>
        <position position="1"/>
    </location>
</feature>
<evidence type="ECO:0000313" key="2">
    <source>
        <dbReference type="EMBL" id="ELP95032.1"/>
    </source>
</evidence>
<dbReference type="EMBL" id="KB206169">
    <property type="protein sequence ID" value="ELP95032.1"/>
    <property type="molecule type" value="Genomic_DNA"/>
</dbReference>
<dbReference type="Proteomes" id="UP000014680">
    <property type="component" value="Unassembled WGS sequence"/>
</dbReference>
<protein>
    <submittedName>
        <fullName evidence="2">Uncharacterized protein</fullName>
    </submittedName>
</protein>
<reference evidence="2 3" key="1">
    <citation type="submission" date="2012-10" db="EMBL/GenBank/DDBJ databases">
        <authorList>
            <person name="Zafar N."/>
            <person name="Inman J."/>
            <person name="Hall N."/>
            <person name="Lorenzi H."/>
            <person name="Caler E."/>
        </authorList>
    </citation>
    <scope>NUCLEOTIDE SEQUENCE [LARGE SCALE GENOMIC DNA]</scope>
    <source>
        <strain evidence="2 3">IP1</strain>
    </source>
</reference>
<feature type="non-terminal residue" evidence="2">
    <location>
        <position position="344"/>
    </location>
</feature>
<sequence length="344" mass="39339">MSDELGELKNVLIEKLFECCSLSSEYKKSDILEFYEECADDKNYISGFIEEVDAINKKITTDKTPKRNTHSNIKPDNLLPNTETTLQFPQKSLQSYLSPQQVPLQSLMSEQEMLTRDKLVEPLNIYSPPSDCFLNQTQQNVQNTPSEIHTVQSSKEVVITNLDSTIEYLPEKFEELCHTINTECGLSNYKILANINLHVDTDLSTNDNIYKPFFEINWTNHVAICIEALTVDNKLEVFGCYVPTPPKPRTWTKDPNVRLFSSFRGFNFFGLKEGITSPNSIFVCDKTNQVSLFAVGLNITNDIIFVKNNAGKREPFVFLEPSVFDYKNVTFFEPKKVHPKCLLV</sequence>
<gene>
    <name evidence="2" type="ORF">EIN_252660</name>
</gene>
<dbReference type="KEGG" id="eiv:EIN_252660"/>
<evidence type="ECO:0000313" key="3">
    <source>
        <dbReference type="Proteomes" id="UP000014680"/>
    </source>
</evidence>
<dbReference type="VEuPathDB" id="AmoebaDB:EIN_252660"/>